<feature type="region of interest" description="Disordered" evidence="1">
    <location>
        <begin position="220"/>
        <end position="244"/>
    </location>
</feature>
<name>A0A919H4P1_9ACTN</name>
<protein>
    <submittedName>
        <fullName evidence="2">Uncharacterized protein</fullName>
    </submittedName>
</protein>
<comment type="caution">
    <text evidence="2">The sequence shown here is derived from an EMBL/GenBank/DDBJ whole genome shotgun (WGS) entry which is preliminary data.</text>
</comment>
<reference evidence="2" key="1">
    <citation type="submission" date="2020-09" db="EMBL/GenBank/DDBJ databases">
        <title>Whole genome shotgun sequence of Streptomyces xanthophaeus NBRC 12829.</title>
        <authorList>
            <person name="Komaki H."/>
            <person name="Tamura T."/>
        </authorList>
    </citation>
    <scope>NUCLEOTIDE SEQUENCE</scope>
    <source>
        <strain evidence="2">NBRC 12829</strain>
    </source>
</reference>
<evidence type="ECO:0000313" key="3">
    <source>
        <dbReference type="Proteomes" id="UP000600026"/>
    </source>
</evidence>
<proteinExistence type="predicted"/>
<evidence type="ECO:0000256" key="1">
    <source>
        <dbReference type="SAM" id="MobiDB-lite"/>
    </source>
</evidence>
<feature type="region of interest" description="Disordered" evidence="1">
    <location>
        <begin position="80"/>
        <end position="104"/>
    </location>
</feature>
<organism evidence="2 3">
    <name type="scientific">Streptomyces xanthophaeus</name>
    <dbReference type="NCBI Taxonomy" id="67385"/>
    <lineage>
        <taxon>Bacteria</taxon>
        <taxon>Bacillati</taxon>
        <taxon>Actinomycetota</taxon>
        <taxon>Actinomycetes</taxon>
        <taxon>Kitasatosporales</taxon>
        <taxon>Streptomycetaceae</taxon>
        <taxon>Streptomyces</taxon>
    </lineage>
</organism>
<dbReference type="AlphaFoldDB" id="A0A919H4P1"/>
<feature type="region of interest" description="Disordered" evidence="1">
    <location>
        <begin position="1"/>
        <end position="46"/>
    </location>
</feature>
<keyword evidence="3" id="KW-1185">Reference proteome</keyword>
<feature type="region of interest" description="Disordered" evidence="1">
    <location>
        <begin position="364"/>
        <end position="397"/>
    </location>
</feature>
<dbReference type="EMBL" id="BNEE01000011">
    <property type="protein sequence ID" value="GHI90357.1"/>
    <property type="molecule type" value="Genomic_DNA"/>
</dbReference>
<gene>
    <name evidence="2" type="ORF">Sxan_77210</name>
</gene>
<dbReference type="Proteomes" id="UP000600026">
    <property type="component" value="Unassembled WGS sequence"/>
</dbReference>
<sequence>MTTPIDAEPAVADAADVAYEQPPGDSMPLWHDSPEPPDAADPPQDEDVWAAWDELCNGVAAAEVRAAVAPDVAVLNPAPQAAAADEPPTPTPWAPVEPTTASAPPDVTEAAAAVDRATAAADSHVGHLADHPEWQRIQTVRGALRHVWDVMKEKAGSAWENLRADARFQGFWRTMSVRACETISAQAAALANRLGPGAGDLPTADALLKLSGATLNYSTAAGAPRAPGQTPEPAAEGDTAATPLERLVERSTPSAYATREDAARAAAEVTAHLQTWITTPMGQELADSGHRRVTDLRNAWQQLPPHDSGPGPAVGPYGTVAERAQDLVTAAAGSGRFAPGDLQALQALARAADQHAARLAVTLPPGTARAAPRAAAATPAVASPPPAEARSTPGLSA</sequence>
<evidence type="ECO:0000313" key="2">
    <source>
        <dbReference type="EMBL" id="GHI90357.1"/>
    </source>
</evidence>
<accession>A0A919H4P1</accession>
<dbReference type="RefSeq" id="WP_031143221.1">
    <property type="nucleotide sequence ID" value="NZ_BNEE01000011.1"/>
</dbReference>
<feature type="compositionally biased region" description="Low complexity" evidence="1">
    <location>
        <begin position="364"/>
        <end position="381"/>
    </location>
</feature>